<dbReference type="Pfam" id="PF13455">
    <property type="entry name" value="MUG113"/>
    <property type="match status" value="1"/>
</dbReference>
<dbReference type="InterPro" id="IPR018306">
    <property type="entry name" value="Phage_T5_Orf172_DNA-bd"/>
</dbReference>
<dbReference type="SMART" id="SM00974">
    <property type="entry name" value="T5orf172"/>
    <property type="match status" value="1"/>
</dbReference>
<dbReference type="Proteomes" id="UP000316603">
    <property type="component" value="Unassembled WGS sequence"/>
</dbReference>
<name>A0A561TQ80_9ACTN</name>
<evidence type="ECO:0000256" key="1">
    <source>
        <dbReference type="SAM" id="MobiDB-lite"/>
    </source>
</evidence>
<feature type="domain" description="Bacteriophage T5 Orf172 DNA-binding" evidence="2">
    <location>
        <begin position="558"/>
        <end position="637"/>
    </location>
</feature>
<accession>A0A561TQ80</accession>
<dbReference type="EMBL" id="VIWV01000001">
    <property type="protein sequence ID" value="TWF89277.1"/>
    <property type="molecule type" value="Genomic_DNA"/>
</dbReference>
<dbReference type="AlphaFoldDB" id="A0A561TQ80"/>
<feature type="compositionally biased region" description="Basic and acidic residues" evidence="1">
    <location>
        <begin position="850"/>
        <end position="862"/>
    </location>
</feature>
<comment type="caution">
    <text evidence="3">The sequence shown here is derived from an EMBL/GenBank/DDBJ whole genome shotgun (WGS) entry which is preliminary data.</text>
</comment>
<evidence type="ECO:0000313" key="4">
    <source>
        <dbReference type="Proteomes" id="UP000316603"/>
    </source>
</evidence>
<reference evidence="3 4" key="1">
    <citation type="submission" date="2019-06" db="EMBL/GenBank/DDBJ databases">
        <title>Sequencing the genomes of 1000 actinobacteria strains.</title>
        <authorList>
            <person name="Klenk H.-P."/>
        </authorList>
    </citation>
    <scope>NUCLEOTIDE SEQUENCE [LARGE SCALE GENOMIC DNA]</scope>
    <source>
        <strain evidence="3 4">DSM 41695</strain>
    </source>
</reference>
<evidence type="ECO:0000313" key="3">
    <source>
        <dbReference type="EMBL" id="TWF89277.1"/>
    </source>
</evidence>
<feature type="region of interest" description="Disordered" evidence="1">
    <location>
        <begin position="514"/>
        <end position="547"/>
    </location>
</feature>
<protein>
    <submittedName>
        <fullName evidence="3">T5orf172 domain-containing protein</fullName>
    </submittedName>
</protein>
<sequence length="862" mass="95745">MPSATGLTDLREQWIQKICAGIATSVGRHHPLLDPARIVGNPSDLDLLRALLILRIAVLDARGRSTAHITGLLAKHPVFADPKPDADQLTSLVEHVRRHVERDGLVGSVLLFGLGLRAADPESTYALLLDHWSRRSSRAATAAQVARELARHWGVEARTGEALVPLSVISLDAYSDTIWSRLEAERDAHVRHAASVALIRKGNDAHRLWLAQFPADEARHLWKLGADVAYCTAAKEHLREVSRQLRTNHALRPVIARALKLVNEQLEMLGEAIGCLSDTERDMLRARTHQERFQDACIQTFLNQSLDFRQSSPRSSFVPDAEAVHGTFGPLPWWNVIVRTAAEAEAALAAFTEGVLPLGFERDPEHRNRLLLICRKPRTESPGMQAHFVFDLDNPGHACELLLIAKRAGVPIDLYGQAHNEYDEIESTHLGTVYAHIGPELASLITEAATNALARSLPDFRNRDYDEHEGIEPLEEALRCLSRAEVEHFSSGRRIAVSSHHNLEGGIEVLSSDPPVTLSGFSRGTKRHQKTSSPRKTDIGTPLPPPRTTGFVYVQRNPAFPDMLKIGYTDLLAEDRAKNLSGTSVPFPFDVLFRAHTSRPKDVEQAVHRLLTAQRVNASKEFFRVSLDTAIEAIRRCQREVTGINSWEPIPALHRLPANDRVVLPLRAGQLFVLTAYPHLLSSSAEVLDIWMAHADGDLLEIHSTHDPGHVAGISDNDPGAYEDPVPFLDRDGTVRNGMLHGRERLVAGDRLIWFSDEEGPTDARGVVFEANASCQVTYRTSAPQRGPLGIPLLLNNPDRDLPDAMGALVKDVLALRPPRTWAPRNPQEEDGWAVAATDPQPPEHWLPQLERRRKDVRRDRP</sequence>
<gene>
    <name evidence="3" type="ORF">FHX78_116319</name>
</gene>
<feature type="region of interest" description="Disordered" evidence="1">
    <location>
        <begin position="820"/>
        <end position="862"/>
    </location>
</feature>
<keyword evidence="4" id="KW-1185">Reference proteome</keyword>
<organism evidence="3 4">
    <name type="scientific">Streptomyces capillispiralis</name>
    <dbReference type="NCBI Taxonomy" id="68182"/>
    <lineage>
        <taxon>Bacteria</taxon>
        <taxon>Bacillati</taxon>
        <taxon>Actinomycetota</taxon>
        <taxon>Actinomycetes</taxon>
        <taxon>Kitasatosporales</taxon>
        <taxon>Streptomycetaceae</taxon>
        <taxon>Streptomyces</taxon>
    </lineage>
</organism>
<evidence type="ECO:0000259" key="2">
    <source>
        <dbReference type="SMART" id="SM00974"/>
    </source>
</evidence>
<proteinExistence type="predicted"/>